<dbReference type="PaxDb" id="572546-Arcpr_1198"/>
<evidence type="ECO:0000256" key="1">
    <source>
        <dbReference type="ARBA" id="ARBA00022813"/>
    </source>
</evidence>
<dbReference type="InterPro" id="IPR006142">
    <property type="entry name" value="INTEIN"/>
</dbReference>
<dbReference type="InterPro" id="IPR006141">
    <property type="entry name" value="Intein_N"/>
</dbReference>
<dbReference type="Pfam" id="PF14528">
    <property type="entry name" value="LAGLIDADG_3"/>
    <property type="match status" value="1"/>
</dbReference>
<dbReference type="InterPro" id="IPR036291">
    <property type="entry name" value="NAD(P)-bd_dom_sf"/>
</dbReference>
<evidence type="ECO:0000313" key="5">
    <source>
        <dbReference type="Proteomes" id="UP000001901"/>
    </source>
</evidence>
<dbReference type="PROSITE" id="PS50818">
    <property type="entry name" value="INTEIN_C_TER"/>
    <property type="match status" value="1"/>
</dbReference>
<dbReference type="EMBL" id="CP001857">
    <property type="protein sequence ID" value="ADB58250.1"/>
    <property type="molecule type" value="Genomic_DNA"/>
</dbReference>
<dbReference type="HOGENOM" id="CLU_339392_0_0_2"/>
<dbReference type="eggNOG" id="arCOG04362">
    <property type="taxonomic scope" value="Archaea"/>
</dbReference>
<gene>
    <name evidence="4" type="ordered locus">Arcpr_1198</name>
</gene>
<dbReference type="Gene3D" id="2.170.16.10">
    <property type="entry name" value="Hedgehog/Intein (Hint) domain"/>
    <property type="match status" value="1"/>
</dbReference>
<reference evidence="4 5" key="1">
    <citation type="journal article" date="2010" name="Stand. Genomic Sci.">
        <title>Complete genome sequence of Archaeoglobus profundus type strain (AV18).</title>
        <authorList>
            <person name="von Jan M."/>
            <person name="Lapidus A."/>
            <person name="Del Rio T.G."/>
            <person name="Copeland A."/>
            <person name="Tice H."/>
            <person name="Cheng J.F."/>
            <person name="Lucas S."/>
            <person name="Chen F."/>
            <person name="Nolan M."/>
            <person name="Goodwin L."/>
            <person name="Han C."/>
            <person name="Pitluck S."/>
            <person name="Liolios K."/>
            <person name="Ivanova N."/>
            <person name="Mavromatis K."/>
            <person name="Ovchinnikova G."/>
            <person name="Chertkov O."/>
            <person name="Pati A."/>
            <person name="Chen A."/>
            <person name="Palaniappan K."/>
            <person name="Land M."/>
            <person name="Hauser L."/>
            <person name="Chang Y.J."/>
            <person name="Jeffries C.D."/>
            <person name="Saunders E."/>
            <person name="Brettin T."/>
            <person name="Detter J.C."/>
            <person name="Chain P."/>
            <person name="Eichinger K."/>
            <person name="Huber H."/>
            <person name="Spring S."/>
            <person name="Rohde M."/>
            <person name="Goker M."/>
            <person name="Wirth R."/>
            <person name="Woyke T."/>
            <person name="Bristow J."/>
            <person name="Eisen J.A."/>
            <person name="Markowitz V."/>
            <person name="Hugenholtz P."/>
            <person name="Kyrpides N.C."/>
            <person name="Klenk H.P."/>
        </authorList>
    </citation>
    <scope>NUCLEOTIDE SEQUENCE [LARGE SCALE GENOMIC DNA]</scope>
    <source>
        <strain evidence="5">DSM 5631 / JCM 9629 / NBRC 100127 / Av18</strain>
    </source>
</reference>
<proteinExistence type="predicted"/>
<keyword evidence="5" id="KW-1185">Reference proteome</keyword>
<protein>
    <submittedName>
        <fullName evidence="4">NAD-dependent epimerase/dehydratase</fullName>
    </submittedName>
</protein>
<dbReference type="OrthoDB" id="4907at2157"/>
<dbReference type="eggNOG" id="arCOG03147">
    <property type="taxonomic scope" value="Archaea"/>
</dbReference>
<evidence type="ECO:0000256" key="2">
    <source>
        <dbReference type="ARBA" id="ARBA00023000"/>
    </source>
</evidence>
<accession>D2RDQ6</accession>
<dbReference type="SMART" id="SM00305">
    <property type="entry name" value="HintC"/>
    <property type="match status" value="1"/>
</dbReference>
<dbReference type="InterPro" id="IPR016040">
    <property type="entry name" value="NAD(P)-bd_dom"/>
</dbReference>
<dbReference type="InterPro" id="IPR030934">
    <property type="entry name" value="Intein_C"/>
</dbReference>
<dbReference type="SUPFAM" id="SSF46785">
    <property type="entry name" value="Winged helix' DNA-binding domain"/>
    <property type="match status" value="1"/>
</dbReference>
<dbReference type="eggNOG" id="arCOG03145">
    <property type="taxonomic scope" value="Archaea"/>
</dbReference>
<dbReference type="InterPro" id="IPR004042">
    <property type="entry name" value="Intein_endonuc_central"/>
</dbReference>
<dbReference type="SUPFAM" id="SSF51735">
    <property type="entry name" value="NAD(P)-binding Rossmann-fold domains"/>
    <property type="match status" value="2"/>
</dbReference>
<dbReference type="STRING" id="572546.Arcpr_1198"/>
<dbReference type="PANTHER" id="PTHR43000">
    <property type="entry name" value="DTDP-D-GLUCOSE 4,6-DEHYDRATASE-RELATED"/>
    <property type="match status" value="1"/>
</dbReference>
<dbReference type="SUPFAM" id="SSF51294">
    <property type="entry name" value="Hedgehog/intein (Hint) domain"/>
    <property type="match status" value="1"/>
</dbReference>
<evidence type="ECO:0000313" key="4">
    <source>
        <dbReference type="EMBL" id="ADB58250.1"/>
    </source>
</evidence>
<name>D2RDQ6_ARCPA</name>
<dbReference type="SUPFAM" id="SSF55608">
    <property type="entry name" value="Homing endonucleases"/>
    <property type="match status" value="2"/>
</dbReference>
<dbReference type="Pfam" id="PF16363">
    <property type="entry name" value="GDP_Man_Dehyd"/>
    <property type="match status" value="2"/>
</dbReference>
<dbReference type="GO" id="GO:0016539">
    <property type="term" value="P:intein-mediated protein splicing"/>
    <property type="evidence" value="ECO:0007669"/>
    <property type="project" value="InterPro"/>
</dbReference>
<feature type="domain" description="DOD-type homing endonuclease" evidence="3">
    <location>
        <begin position="354"/>
        <end position="493"/>
    </location>
</feature>
<dbReference type="eggNOG" id="arCOG01371">
    <property type="taxonomic scope" value="Archaea"/>
</dbReference>
<organism evidence="4 5">
    <name type="scientific">Archaeoglobus profundus (strain DSM 5631 / JCM 9629 / NBRC 100127 / Av18)</name>
    <dbReference type="NCBI Taxonomy" id="572546"/>
    <lineage>
        <taxon>Archaea</taxon>
        <taxon>Methanobacteriati</taxon>
        <taxon>Methanobacteriota</taxon>
        <taxon>Archaeoglobi</taxon>
        <taxon>Archaeoglobales</taxon>
        <taxon>Archaeoglobaceae</taxon>
        <taxon>Archaeoglobus</taxon>
    </lineage>
</organism>
<evidence type="ECO:0000259" key="3">
    <source>
        <dbReference type="PROSITE" id="PS50819"/>
    </source>
</evidence>
<dbReference type="InterPro" id="IPR036390">
    <property type="entry name" value="WH_DNA-bd_sf"/>
</dbReference>
<dbReference type="InterPro" id="IPR027434">
    <property type="entry name" value="Homing_endonucl"/>
</dbReference>
<dbReference type="InterPro" id="IPR004860">
    <property type="entry name" value="LAGLIDADG_dom"/>
</dbReference>
<dbReference type="CDD" id="cd00081">
    <property type="entry name" value="Hint"/>
    <property type="match status" value="1"/>
</dbReference>
<dbReference type="AlphaFoldDB" id="D2RDQ6"/>
<dbReference type="KEGG" id="apo:Arcpr_1198"/>
<dbReference type="GO" id="GO:0004519">
    <property type="term" value="F:endonuclease activity"/>
    <property type="evidence" value="ECO:0007669"/>
    <property type="project" value="InterPro"/>
</dbReference>
<dbReference type="Gene3D" id="3.40.50.720">
    <property type="entry name" value="NAD(P)-binding Rossmann-like Domain"/>
    <property type="match status" value="2"/>
</dbReference>
<sequence length="837" mass="97124">MRVLVTGGLGFIGSNFIRYLLDKYSDVEVVNVDAMKYGSNPNNLKDVEGDERYTFVKGDISDYELISKLVKDVDAIVNLAAESHVDRSISNPYSFLQSNVIGVFTILEAVRKNNPEAKLIQVSSVTGDTPVLLRDKKTGDIFLTRIDFLNESNYHQYEALTINEDLKVEFMPISGIVSHPANEIYEIEYEGGGKIKTTGSHSVFVFDRNGVREKYVSELREGEYLVTLLAFSRNGFESEHVLRIRDYIDPSEFERNRRVKKSVEARKKVLEILKNGPRGLKELTRISGISYEALKDMIEQGMITKKGRKYSITKKGLEELKNGMEETKYRIYRRILNLPSDLEEIKISPELMWLFGLYLAEGHASHTEKEMKKGLKKVVITTKDLKALQKAKEILERYFRYRKAQIRRKDKLGTYQLEFGGKILHAIFSEWGANSRDKRIPNWVWKLPKEYIFKLLEGYEGDAHIRGDNSRVFTSANESLITSLLWLCRLKGINARYVRRICKNMKGEFQRRGEYDLVMHDLVISSENYESKIVRTPHSKCIPLELVIDLLPRYVVSKYRNKRNMLIGKEKAKKLIGRRYSRYVTSDIGVAKVRKIRRIKTNTMVYDIVIDRNHKFFGGNVPILLHNTDEVYGDIIKGSFKEEDRLKPSSPYSASKAAADMFVLAWVRTYGLHAMITRCTNNYGPYQFPEKLIPKTIIRASMNLKVPIYGTGKNVRDWIYVLDHCEAVDLVMREGEKGEVYNISSGEEKTNLEVVRTILDLMGKDESLIEFVEDRPGHDLRYSLDSSKIREELGWKPKHSFKEGIRKTVKWYIENEWWWRPLADERTLHPTPWKLRW</sequence>
<dbReference type="InterPro" id="IPR003586">
    <property type="entry name" value="Hint_dom_C"/>
</dbReference>
<dbReference type="Gene3D" id="3.10.28.10">
    <property type="entry name" value="Homing endonucleases"/>
    <property type="match status" value="1"/>
</dbReference>
<dbReference type="InterPro" id="IPR036844">
    <property type="entry name" value="Hint_dom_sf"/>
</dbReference>
<dbReference type="PRINTS" id="PR00379">
    <property type="entry name" value="INTEIN"/>
</dbReference>
<dbReference type="SMART" id="SM00306">
    <property type="entry name" value="HintN"/>
    <property type="match status" value="1"/>
</dbReference>
<dbReference type="Proteomes" id="UP000001901">
    <property type="component" value="Chromosome"/>
</dbReference>
<keyword evidence="2" id="KW-0651">Protein splicing</keyword>
<dbReference type="PROSITE" id="PS50817">
    <property type="entry name" value="INTEIN_N_TER"/>
    <property type="match status" value="1"/>
</dbReference>
<dbReference type="InterPro" id="IPR003587">
    <property type="entry name" value="Hint_dom_N"/>
</dbReference>
<keyword evidence="1" id="KW-0068">Autocatalytic cleavage</keyword>
<dbReference type="NCBIfam" id="TIGR01445">
    <property type="entry name" value="intein_Nterm"/>
    <property type="match status" value="1"/>
</dbReference>
<dbReference type="PROSITE" id="PS50819">
    <property type="entry name" value="INTEIN_ENDONUCLEASE"/>
    <property type="match status" value="1"/>
</dbReference>